<evidence type="ECO:0000313" key="8">
    <source>
        <dbReference type="EMBL" id="ETX26876.1"/>
    </source>
</evidence>
<evidence type="ECO:0000256" key="5">
    <source>
        <dbReference type="ARBA" id="ARBA00022764"/>
    </source>
</evidence>
<dbReference type="RefSeq" id="WP_051492233.1">
    <property type="nucleotide sequence ID" value="NZ_JAME01000050.1"/>
</dbReference>
<feature type="domain" description="AlgX/AlgJ SGNH hydrolase-like" evidence="7">
    <location>
        <begin position="84"/>
        <end position="340"/>
    </location>
</feature>
<sequence length="360" mass="37544">MQTLLFAIRHALPALFLGYAAFVNVEIFLGDDGLGGAPEGDIVTGARADSLNGLYAAALPHRGTAVSLIGAGRYLLVGEGRDGVTVGADDWLFTDEEMIPADAGQFDRALAQAEEARDRLAAHGTDLVVVPVPAKVDVYRDAGLPQAGAAMEAQYAAFRAGLAARGIASVDTRPALVEARGEAPVFLTSDTHWTPEGARRVAAAVAASGHVPRGDTAFEKTPARPEEFVGDLVSFVTSDAVAPLVGIAPERVTPYVAEDPDAARGGIFAEGSDAIGAALVGTSYSANENWSFVPALKIALGRDILNLAQEGRGPVAPMRDLLTDPALGREAPDVVIWEYPVRYLGVPAEAEGDDTEILHG</sequence>
<evidence type="ECO:0000313" key="9">
    <source>
        <dbReference type="Proteomes" id="UP000023430"/>
    </source>
</evidence>
<dbReference type="OrthoDB" id="9760774at2"/>
<proteinExistence type="predicted"/>
<evidence type="ECO:0000256" key="3">
    <source>
        <dbReference type="ARBA" id="ARBA00022679"/>
    </source>
</evidence>
<dbReference type="EMBL" id="JAME01000050">
    <property type="protein sequence ID" value="ETX26876.1"/>
    <property type="molecule type" value="Genomic_DNA"/>
</dbReference>
<dbReference type="GO" id="GO:0042597">
    <property type="term" value="C:periplasmic space"/>
    <property type="evidence" value="ECO:0007669"/>
    <property type="project" value="UniProtKB-SubCell"/>
</dbReference>
<dbReference type="Proteomes" id="UP000023430">
    <property type="component" value="Unassembled WGS sequence"/>
</dbReference>
<dbReference type="GO" id="GO:0042121">
    <property type="term" value="P:alginic acid biosynthetic process"/>
    <property type="evidence" value="ECO:0007669"/>
    <property type="project" value="UniProtKB-UniPathway"/>
</dbReference>
<keyword evidence="3" id="KW-0808">Transferase</keyword>
<gene>
    <name evidence="8" type="ORF">RISW2_18750</name>
</gene>
<dbReference type="Pfam" id="PF16822">
    <property type="entry name" value="ALGX"/>
    <property type="match status" value="1"/>
</dbReference>
<comment type="caution">
    <text evidence="8">The sequence shown here is derived from an EMBL/GenBank/DDBJ whole genome shotgun (WGS) entry which is preliminary data.</text>
</comment>
<comment type="subcellular location">
    <subcellularLocation>
        <location evidence="1">Periplasm</location>
    </subcellularLocation>
</comment>
<dbReference type="UniPathway" id="UPA00286"/>
<dbReference type="AlphaFoldDB" id="X7F446"/>
<keyword evidence="9" id="KW-1185">Reference proteome</keyword>
<keyword evidence="5" id="KW-0574">Periplasm</keyword>
<evidence type="ECO:0000256" key="4">
    <source>
        <dbReference type="ARBA" id="ARBA00022729"/>
    </source>
</evidence>
<evidence type="ECO:0000256" key="6">
    <source>
        <dbReference type="ARBA" id="ARBA00022841"/>
    </source>
</evidence>
<evidence type="ECO:0000259" key="7">
    <source>
        <dbReference type="Pfam" id="PF16822"/>
    </source>
</evidence>
<keyword evidence="4" id="KW-0732">Signal</keyword>
<name>X7F446_9RHOB</name>
<evidence type="ECO:0000256" key="2">
    <source>
        <dbReference type="ARBA" id="ARBA00005182"/>
    </source>
</evidence>
<dbReference type="STRING" id="1449351.RISW2_18750"/>
<keyword evidence="6" id="KW-0016">Alginate biosynthesis</keyword>
<comment type="pathway">
    <text evidence="2">Glycan biosynthesis; alginate biosynthesis.</text>
</comment>
<evidence type="ECO:0000256" key="1">
    <source>
        <dbReference type="ARBA" id="ARBA00004418"/>
    </source>
</evidence>
<dbReference type="eggNOG" id="ENOG5031Y0D">
    <property type="taxonomic scope" value="Bacteria"/>
</dbReference>
<dbReference type="GO" id="GO:0016740">
    <property type="term" value="F:transferase activity"/>
    <property type="evidence" value="ECO:0007669"/>
    <property type="project" value="UniProtKB-KW"/>
</dbReference>
<organism evidence="8 9">
    <name type="scientific">Roseivivax isoporae LMG 25204</name>
    <dbReference type="NCBI Taxonomy" id="1449351"/>
    <lineage>
        <taxon>Bacteria</taxon>
        <taxon>Pseudomonadati</taxon>
        <taxon>Pseudomonadota</taxon>
        <taxon>Alphaproteobacteria</taxon>
        <taxon>Rhodobacterales</taxon>
        <taxon>Roseobacteraceae</taxon>
        <taxon>Roseivivax</taxon>
    </lineage>
</organism>
<accession>X7F446</accession>
<dbReference type="InterPro" id="IPR031811">
    <property type="entry name" value="ALGX/ALGJ_SGNH-like"/>
</dbReference>
<reference evidence="8 9" key="1">
    <citation type="submission" date="2014-01" db="EMBL/GenBank/DDBJ databases">
        <title>Roseivivax isoporae LMG 25204 Genome Sequencing.</title>
        <authorList>
            <person name="Lai Q."/>
            <person name="Li G."/>
            <person name="Shao Z."/>
        </authorList>
    </citation>
    <scope>NUCLEOTIDE SEQUENCE [LARGE SCALE GENOMIC DNA]</scope>
    <source>
        <strain evidence="8 9">LMG 25204</strain>
    </source>
</reference>
<protein>
    <recommendedName>
        <fullName evidence="7">AlgX/AlgJ SGNH hydrolase-like domain-containing protein</fullName>
    </recommendedName>
</protein>